<feature type="region of interest" description="Disordered" evidence="1">
    <location>
        <begin position="131"/>
        <end position="157"/>
    </location>
</feature>
<dbReference type="Proteomes" id="UP000299102">
    <property type="component" value="Unassembled WGS sequence"/>
</dbReference>
<name>A0A4C1VJA0_EUMVA</name>
<comment type="caution">
    <text evidence="2">The sequence shown here is derived from an EMBL/GenBank/DDBJ whole genome shotgun (WGS) entry which is preliminary data.</text>
</comment>
<evidence type="ECO:0000313" key="3">
    <source>
        <dbReference type="Proteomes" id="UP000299102"/>
    </source>
</evidence>
<keyword evidence="3" id="KW-1185">Reference proteome</keyword>
<dbReference type="EMBL" id="BGZK01000349">
    <property type="protein sequence ID" value="GBP38472.1"/>
    <property type="molecule type" value="Genomic_DNA"/>
</dbReference>
<gene>
    <name evidence="2" type="ORF">EVAR_23678_1</name>
</gene>
<evidence type="ECO:0000313" key="2">
    <source>
        <dbReference type="EMBL" id="GBP38472.1"/>
    </source>
</evidence>
<proteinExistence type="predicted"/>
<reference evidence="2 3" key="1">
    <citation type="journal article" date="2019" name="Commun. Biol.">
        <title>The bagworm genome reveals a unique fibroin gene that provides high tensile strength.</title>
        <authorList>
            <person name="Kono N."/>
            <person name="Nakamura H."/>
            <person name="Ohtoshi R."/>
            <person name="Tomita M."/>
            <person name="Numata K."/>
            <person name="Arakawa K."/>
        </authorList>
    </citation>
    <scope>NUCLEOTIDE SEQUENCE [LARGE SCALE GENOMIC DNA]</scope>
</reference>
<organism evidence="2 3">
    <name type="scientific">Eumeta variegata</name>
    <name type="common">Bagworm moth</name>
    <name type="synonym">Eumeta japonica</name>
    <dbReference type="NCBI Taxonomy" id="151549"/>
    <lineage>
        <taxon>Eukaryota</taxon>
        <taxon>Metazoa</taxon>
        <taxon>Ecdysozoa</taxon>
        <taxon>Arthropoda</taxon>
        <taxon>Hexapoda</taxon>
        <taxon>Insecta</taxon>
        <taxon>Pterygota</taxon>
        <taxon>Neoptera</taxon>
        <taxon>Endopterygota</taxon>
        <taxon>Lepidoptera</taxon>
        <taxon>Glossata</taxon>
        <taxon>Ditrysia</taxon>
        <taxon>Tineoidea</taxon>
        <taxon>Psychidae</taxon>
        <taxon>Oiketicinae</taxon>
        <taxon>Eumeta</taxon>
    </lineage>
</organism>
<sequence>MFNPRPRPALNIIYTFVKWSCTADERIIAAGESSALQQTFVMISNIDHGRYCVSAPTPAASAVACTSAKCVLSVELKTFVGNPHKNNVAAINAFIGRSLSLAARSRPVESRAHDTSKFKLRPRVSPSAAISRGKRESAAIGAQGARRRKADSARTDCDGGACGATRTAFIGDHWKLKFVLMTARPDSTSEECCGRLVD</sequence>
<protein>
    <submittedName>
        <fullName evidence="2">Uncharacterized protein</fullName>
    </submittedName>
</protein>
<accession>A0A4C1VJA0</accession>
<dbReference type="AlphaFoldDB" id="A0A4C1VJA0"/>
<evidence type="ECO:0000256" key="1">
    <source>
        <dbReference type="SAM" id="MobiDB-lite"/>
    </source>
</evidence>